<dbReference type="GO" id="GO:0005524">
    <property type="term" value="F:ATP binding"/>
    <property type="evidence" value="ECO:0007669"/>
    <property type="project" value="InterPro"/>
</dbReference>
<dbReference type="GO" id="GO:0004674">
    <property type="term" value="F:protein serine/threonine kinase activity"/>
    <property type="evidence" value="ECO:0007669"/>
    <property type="project" value="UniProtKB-KW"/>
</dbReference>
<evidence type="ECO:0000259" key="4">
    <source>
        <dbReference type="Pfam" id="PF02816"/>
    </source>
</evidence>
<dbReference type="EMBL" id="CAVNYO010000167">
    <property type="protein sequence ID" value="CAK5270494.1"/>
    <property type="molecule type" value="Genomic_DNA"/>
</dbReference>
<evidence type="ECO:0000313" key="6">
    <source>
        <dbReference type="Proteomes" id="UP001295794"/>
    </source>
</evidence>
<dbReference type="Pfam" id="PF02816">
    <property type="entry name" value="Alpha_kinase"/>
    <property type="match status" value="1"/>
</dbReference>
<dbReference type="AlphaFoldDB" id="A0AAD2H5W0"/>
<keyword evidence="2" id="KW-0808">Transferase</keyword>
<keyword evidence="3" id="KW-0418">Kinase</keyword>
<keyword evidence="6" id="KW-1185">Reference proteome</keyword>
<gene>
    <name evidence="5" type="ORF">MYCIT1_LOCUS14954</name>
</gene>
<dbReference type="Proteomes" id="UP001295794">
    <property type="component" value="Unassembled WGS sequence"/>
</dbReference>
<feature type="non-terminal residue" evidence="5">
    <location>
        <position position="203"/>
    </location>
</feature>
<name>A0AAD2H5W0_9AGAR</name>
<feature type="domain" description="Alpha-type protein kinase" evidence="4">
    <location>
        <begin position="57"/>
        <end position="196"/>
    </location>
</feature>
<keyword evidence="1" id="KW-0723">Serine/threonine-protein kinase</keyword>
<sequence length="203" mass="22654">PTPPPFTDERVEFEVRRLDYKVDTESNISEWVESTDSIKIRVVETAAAAGKTKEMFMIEMDGKHYAGKSFFTLNSESVTEPSHEENLRYLKAEVAVQHMTSQTVARFNTAATDSCVAIAPVKVAIPFILMVTEGPEAERAWLCDPLLSKTQTIKYSGMDTAGHHQEIYGSTCDAIAHFSLADSSEYMVLVDIQGTTRYQCLSR</sequence>
<protein>
    <recommendedName>
        <fullName evidence="4">Alpha-type protein kinase domain-containing protein</fullName>
    </recommendedName>
</protein>
<evidence type="ECO:0000256" key="2">
    <source>
        <dbReference type="ARBA" id="ARBA00022679"/>
    </source>
</evidence>
<dbReference type="InterPro" id="IPR004166">
    <property type="entry name" value="a-kinase_dom"/>
</dbReference>
<accession>A0AAD2H5W0</accession>
<evidence type="ECO:0000256" key="1">
    <source>
        <dbReference type="ARBA" id="ARBA00022527"/>
    </source>
</evidence>
<proteinExistence type="predicted"/>
<reference evidence="5" key="1">
    <citation type="submission" date="2023-11" db="EMBL/GenBank/DDBJ databases">
        <authorList>
            <person name="De Vega J J."/>
            <person name="De Vega J J."/>
        </authorList>
    </citation>
    <scope>NUCLEOTIDE SEQUENCE</scope>
</reference>
<dbReference type="SUPFAM" id="SSF56112">
    <property type="entry name" value="Protein kinase-like (PK-like)"/>
    <property type="match status" value="1"/>
</dbReference>
<comment type="caution">
    <text evidence="5">The sequence shown here is derived from an EMBL/GenBank/DDBJ whole genome shotgun (WGS) entry which is preliminary data.</text>
</comment>
<evidence type="ECO:0000256" key="3">
    <source>
        <dbReference type="ARBA" id="ARBA00022777"/>
    </source>
</evidence>
<evidence type="ECO:0000313" key="5">
    <source>
        <dbReference type="EMBL" id="CAK5270494.1"/>
    </source>
</evidence>
<dbReference type="InterPro" id="IPR011009">
    <property type="entry name" value="Kinase-like_dom_sf"/>
</dbReference>
<organism evidence="5 6">
    <name type="scientific">Mycena citricolor</name>
    <dbReference type="NCBI Taxonomy" id="2018698"/>
    <lineage>
        <taxon>Eukaryota</taxon>
        <taxon>Fungi</taxon>
        <taxon>Dikarya</taxon>
        <taxon>Basidiomycota</taxon>
        <taxon>Agaricomycotina</taxon>
        <taxon>Agaricomycetes</taxon>
        <taxon>Agaricomycetidae</taxon>
        <taxon>Agaricales</taxon>
        <taxon>Marasmiineae</taxon>
        <taxon>Mycenaceae</taxon>
        <taxon>Mycena</taxon>
    </lineage>
</organism>